<dbReference type="GeneID" id="117642943"/>
<feature type="region of interest" description="Disordered" evidence="1">
    <location>
        <begin position="250"/>
        <end position="307"/>
    </location>
</feature>
<accession>A0A6P8ZKP7</accession>
<name>A0A6P8ZKP7_THRPL</name>
<proteinExistence type="predicted"/>
<feature type="region of interest" description="Disordered" evidence="1">
    <location>
        <begin position="38"/>
        <end position="111"/>
    </location>
</feature>
<feature type="compositionally biased region" description="Acidic residues" evidence="1">
    <location>
        <begin position="250"/>
        <end position="260"/>
    </location>
</feature>
<evidence type="ECO:0000256" key="1">
    <source>
        <dbReference type="SAM" id="MobiDB-lite"/>
    </source>
</evidence>
<feature type="compositionally biased region" description="Acidic residues" evidence="1">
    <location>
        <begin position="281"/>
        <end position="307"/>
    </location>
</feature>
<dbReference type="Proteomes" id="UP000515158">
    <property type="component" value="Unplaced"/>
</dbReference>
<feature type="compositionally biased region" description="Low complexity" evidence="1">
    <location>
        <begin position="72"/>
        <end position="90"/>
    </location>
</feature>
<dbReference type="AlphaFoldDB" id="A0A6P8ZKP7"/>
<gene>
    <name evidence="3" type="primary">LOC117642943</name>
</gene>
<organism evidence="3">
    <name type="scientific">Thrips palmi</name>
    <name type="common">Melon thrips</name>
    <dbReference type="NCBI Taxonomy" id="161013"/>
    <lineage>
        <taxon>Eukaryota</taxon>
        <taxon>Metazoa</taxon>
        <taxon>Ecdysozoa</taxon>
        <taxon>Arthropoda</taxon>
        <taxon>Hexapoda</taxon>
        <taxon>Insecta</taxon>
        <taxon>Pterygota</taxon>
        <taxon>Neoptera</taxon>
        <taxon>Paraneoptera</taxon>
        <taxon>Thysanoptera</taxon>
        <taxon>Terebrantia</taxon>
        <taxon>Thripoidea</taxon>
        <taxon>Thripidae</taxon>
        <taxon>Thrips</taxon>
    </lineage>
</organism>
<dbReference type="RefSeq" id="XP_034237474.1">
    <property type="nucleotide sequence ID" value="XM_034381583.1"/>
</dbReference>
<dbReference type="KEGG" id="tpal:117642943"/>
<feature type="compositionally biased region" description="Basic and acidic residues" evidence="1">
    <location>
        <begin position="261"/>
        <end position="277"/>
    </location>
</feature>
<feature type="compositionally biased region" description="Low complexity" evidence="1">
    <location>
        <begin position="38"/>
        <end position="49"/>
    </location>
</feature>
<protein>
    <submittedName>
        <fullName evidence="3">Uncharacterized protein LOC117642943</fullName>
    </submittedName>
</protein>
<feature type="compositionally biased region" description="Polar residues" evidence="1">
    <location>
        <begin position="59"/>
        <end position="71"/>
    </location>
</feature>
<reference evidence="3" key="1">
    <citation type="submission" date="2025-08" db="UniProtKB">
        <authorList>
            <consortium name="RefSeq"/>
        </authorList>
    </citation>
    <scope>IDENTIFICATION</scope>
    <source>
        <tissue evidence="3">Total insect</tissue>
    </source>
</reference>
<sequence length="307" mass="33514">MTQKIEHELSNRLHYTVLIVHARNSTYSVLLLGSAGFTPAAPNRATATRQEGSGGKGRPSTSSKALPQDTQGPSAASGSSKGSKTPTSTPLGSKAATKKGPEKQKSGRGARFKLSSVIKASSNFRAPQTYRCPYCLFLETQRSKAVKHIQDNHGQAIQRERYGMDGVQVRLENNSCRGVRVLCKGVFKAHTRRLKPRMSKETFKFTLDVIKCLLLEALVIIGEADVYEELKVDVLRSAYSKLLEVCGIYEEEEDSSDEEDAQHVGDDGDDAEVHGSGDEQQASDEEVSSDDEPGSEELSEEESESDD</sequence>
<evidence type="ECO:0000313" key="2">
    <source>
        <dbReference type="Proteomes" id="UP000515158"/>
    </source>
</evidence>
<evidence type="ECO:0000313" key="3">
    <source>
        <dbReference type="RefSeq" id="XP_034237474.1"/>
    </source>
</evidence>
<keyword evidence="2" id="KW-1185">Reference proteome</keyword>
<dbReference type="InParanoid" id="A0A6P8ZKP7"/>